<protein>
    <submittedName>
        <fullName evidence="1">Uncharacterized protein</fullName>
    </submittedName>
</protein>
<feature type="non-terminal residue" evidence="1">
    <location>
        <position position="1"/>
    </location>
</feature>
<proteinExistence type="predicted"/>
<reference evidence="1" key="2">
    <citation type="submission" date="2022-01" db="EMBL/GenBank/DDBJ databases">
        <authorList>
            <person name="Yamashiro T."/>
            <person name="Shiraishi A."/>
            <person name="Satake H."/>
            <person name="Nakayama K."/>
        </authorList>
    </citation>
    <scope>NUCLEOTIDE SEQUENCE</scope>
</reference>
<keyword evidence="2" id="KW-1185">Reference proteome</keyword>
<evidence type="ECO:0000313" key="1">
    <source>
        <dbReference type="EMBL" id="GJS71821.1"/>
    </source>
</evidence>
<reference evidence="1" key="1">
    <citation type="journal article" date="2022" name="Int. J. Mol. Sci.">
        <title>Draft Genome of Tanacetum Coccineum: Genomic Comparison of Closely Related Tanacetum-Family Plants.</title>
        <authorList>
            <person name="Yamashiro T."/>
            <person name="Shiraishi A."/>
            <person name="Nakayama K."/>
            <person name="Satake H."/>
        </authorList>
    </citation>
    <scope>NUCLEOTIDE SEQUENCE</scope>
</reference>
<comment type="caution">
    <text evidence="1">The sequence shown here is derived from an EMBL/GenBank/DDBJ whole genome shotgun (WGS) entry which is preliminary data.</text>
</comment>
<sequence length="152" mass="17330">TERSETLVLMYKAAEVVLEKGFDLLGITMESSEITYLKQQNGKLLAMDHYVALPVLSQNLSSRFEIFSMTVGVLDSNFKILRTLISIRVTLEISDRQGVYIRYVVRHMICKVTGRFCLFMTITGNDSMESLHFILTLPLGLISINNNDFNNR</sequence>
<dbReference type="EMBL" id="BQNB010010034">
    <property type="protein sequence ID" value="GJS71821.1"/>
    <property type="molecule type" value="Genomic_DNA"/>
</dbReference>
<gene>
    <name evidence="1" type="ORF">Tco_0704662</name>
</gene>
<evidence type="ECO:0000313" key="2">
    <source>
        <dbReference type="Proteomes" id="UP001151760"/>
    </source>
</evidence>
<name>A0ABQ4Y3T4_9ASTR</name>
<accession>A0ABQ4Y3T4</accession>
<organism evidence="1 2">
    <name type="scientific">Tanacetum coccineum</name>
    <dbReference type="NCBI Taxonomy" id="301880"/>
    <lineage>
        <taxon>Eukaryota</taxon>
        <taxon>Viridiplantae</taxon>
        <taxon>Streptophyta</taxon>
        <taxon>Embryophyta</taxon>
        <taxon>Tracheophyta</taxon>
        <taxon>Spermatophyta</taxon>
        <taxon>Magnoliopsida</taxon>
        <taxon>eudicotyledons</taxon>
        <taxon>Gunneridae</taxon>
        <taxon>Pentapetalae</taxon>
        <taxon>asterids</taxon>
        <taxon>campanulids</taxon>
        <taxon>Asterales</taxon>
        <taxon>Asteraceae</taxon>
        <taxon>Asteroideae</taxon>
        <taxon>Anthemideae</taxon>
        <taxon>Anthemidinae</taxon>
        <taxon>Tanacetum</taxon>
    </lineage>
</organism>
<dbReference type="Proteomes" id="UP001151760">
    <property type="component" value="Unassembled WGS sequence"/>
</dbReference>